<keyword evidence="2" id="KW-0812">Transmembrane</keyword>
<dbReference type="Proteomes" id="UP001187531">
    <property type="component" value="Unassembled WGS sequence"/>
</dbReference>
<evidence type="ECO:0000313" key="3">
    <source>
        <dbReference type="EMBL" id="KAK2717526.1"/>
    </source>
</evidence>
<organism evidence="3 4">
    <name type="scientific">Artemia franciscana</name>
    <name type="common">Brine shrimp</name>
    <name type="synonym">Artemia sanfranciscana</name>
    <dbReference type="NCBI Taxonomy" id="6661"/>
    <lineage>
        <taxon>Eukaryota</taxon>
        <taxon>Metazoa</taxon>
        <taxon>Ecdysozoa</taxon>
        <taxon>Arthropoda</taxon>
        <taxon>Crustacea</taxon>
        <taxon>Branchiopoda</taxon>
        <taxon>Anostraca</taxon>
        <taxon>Artemiidae</taxon>
        <taxon>Artemia</taxon>
    </lineage>
</organism>
<keyword evidence="2" id="KW-1133">Transmembrane helix</keyword>
<evidence type="ECO:0000256" key="2">
    <source>
        <dbReference type="SAM" id="Phobius"/>
    </source>
</evidence>
<dbReference type="GO" id="GO:0045053">
    <property type="term" value="P:protein retention in Golgi apparatus"/>
    <property type="evidence" value="ECO:0007669"/>
    <property type="project" value="TreeGrafter"/>
</dbReference>
<proteinExistence type="inferred from homology"/>
<dbReference type="AlphaFoldDB" id="A0AA88I3J8"/>
<gene>
    <name evidence="3" type="ORF">QYM36_006345</name>
</gene>
<dbReference type="PANTHER" id="PTHR16166:SF93">
    <property type="entry name" value="INTERMEMBRANE LIPID TRANSFER PROTEIN VPS13"/>
    <property type="match status" value="1"/>
</dbReference>
<keyword evidence="2" id="KW-0472">Membrane</keyword>
<evidence type="ECO:0000313" key="4">
    <source>
        <dbReference type="Proteomes" id="UP001187531"/>
    </source>
</evidence>
<keyword evidence="4" id="KW-1185">Reference proteome</keyword>
<name>A0AA88I3J8_ARTSF</name>
<dbReference type="InterPro" id="IPR026847">
    <property type="entry name" value="VPS13"/>
</dbReference>
<evidence type="ECO:0000256" key="1">
    <source>
        <dbReference type="ARBA" id="ARBA00006545"/>
    </source>
</evidence>
<dbReference type="GO" id="GO:0006623">
    <property type="term" value="P:protein targeting to vacuole"/>
    <property type="evidence" value="ECO:0007669"/>
    <property type="project" value="TreeGrafter"/>
</dbReference>
<feature type="transmembrane region" description="Helical" evidence="2">
    <location>
        <begin position="967"/>
        <end position="986"/>
    </location>
</feature>
<dbReference type="EMBL" id="JAVRJZ010000010">
    <property type="protein sequence ID" value="KAK2717526.1"/>
    <property type="molecule type" value="Genomic_DNA"/>
</dbReference>
<accession>A0AA88I3J8</accession>
<reference evidence="3" key="1">
    <citation type="submission" date="2023-07" db="EMBL/GenBank/DDBJ databases">
        <title>Chromosome-level genome assembly of Artemia franciscana.</title>
        <authorList>
            <person name="Jo E."/>
        </authorList>
    </citation>
    <scope>NUCLEOTIDE SEQUENCE</scope>
    <source>
        <tissue evidence="3">Whole body</tissue>
    </source>
</reference>
<comment type="caution">
    <text evidence="3">The sequence shown here is derived from an EMBL/GenBank/DDBJ whole genome shotgun (WGS) entry which is preliminary data.</text>
</comment>
<dbReference type="PANTHER" id="PTHR16166">
    <property type="entry name" value="VACUOLAR PROTEIN SORTING-ASSOCIATED PROTEIN VPS13"/>
    <property type="match status" value="1"/>
</dbReference>
<sequence>MAFKITKKIISSTIKVNIQEYLAEGFSFDLQLLKGKFIIKDIYLKRKALAYLNFPLEITIGHIGSILIEFPFPIIFSKKWNIRFSDVTLDESSKTYDDNVIKTSSKGDFKTLSNDNVQEQLDMKLEQAKENVLTTGSSTRQKLVGFFKRNIDLTIRNVNIKSERKIEERPFTVGMTLQELFCSSENKQGLFRKTVKINELDVWCRKGHWKSKFGRKLKDCKDKENSSWSLRSLLGPLLSYLFDLIKNNKKENAVDSEEVYQEQDVPEEDDELNGNVADIKVKIEDIDFDFSKTFHTDYIRVLASVKNFIVEIGNHALIRRHSLSLKDCSNQVSVHYESTKKDHIMCKHKLTINVLPLQIFITDSTDFRVVFKIIEAWMPPLPDKEILTEGKYHTEEEDTIYQDNEERQQRWFSLNICLSSLVLNIAHFCGVENHPLVALQITKGSLKANISEVEQQWHFRICKVEIKDTKINKTAYHSILQQVDQATPLDVTVRIYSLKYKDLSDFVKHHMNIKIIAPQLLLFNPSGAVKDILRFLLSIRKTESEVTKKASTKQTIADPKKIFKTRVTFDVSIATPTVVIPRDSTEGFVVVFNFSKITLNNHFELVPKDKTQGQKVTIKLKNFKLLTGVYKNGKIYFQRSLTKPITFTIEIERRTLKRDTSDYDISIKAKITKMSVSLKETDFPTILKILSENINKTGISDKISESKEKRFPFSDGPDSPGILMPCVWTTIETTITLDGLELELLKGSTILPEYDPSKSIFVTISNEVLKVENKFSKHGDGSLNFESKILTTSKTGVLGGVFDVLASILGPMSEYLPANSTKYIKCKLSEKKYQKKEIVVFEGATDALGNLKTTRIFTKMKILLDLPYYAELLPYLGLEDEQTKASFFGILSGFTSADQKPSSMDVTFSMNGFKVLKTSLRSAAQHSRRSFWPFVLICFLCCIVTLKSEDDDIMQPFGFFGPRYASCLNIISFLISFLLPYLNIVVDMTHERRSLPRKSLNF</sequence>
<protein>
    <submittedName>
        <fullName evidence="3">Uncharacterized protein</fullName>
    </submittedName>
</protein>
<comment type="similarity">
    <text evidence="1">Belongs to the VPS13 family.</text>
</comment>